<protein>
    <submittedName>
        <fullName evidence="1">Uncharacterized protein</fullName>
    </submittedName>
</protein>
<organism evidence="1 2">
    <name type="scientific">Dawidia cretensis</name>
    <dbReference type="NCBI Taxonomy" id="2782350"/>
    <lineage>
        <taxon>Bacteria</taxon>
        <taxon>Pseudomonadati</taxon>
        <taxon>Bacteroidota</taxon>
        <taxon>Cytophagia</taxon>
        <taxon>Cytophagales</taxon>
        <taxon>Chryseotaleaceae</taxon>
        <taxon>Dawidia</taxon>
    </lineage>
</organism>
<gene>
    <name evidence="1" type="ORF">KK062_25685</name>
</gene>
<name>A0AAP2E295_9BACT</name>
<evidence type="ECO:0000313" key="2">
    <source>
        <dbReference type="Proteomes" id="UP001319080"/>
    </source>
</evidence>
<sequence length="139" mass="15062">MITITQKTKELLMSGSINLQVDTFKIMACSQFTPNAATQDFIPSVSSFEITATGYTAGGAPLSGQSIDRNNTDLRIYWNFNDPSWTITGTMTAQMFVIYKDTGTPETSPIVAIIDKGAPQSRTDADFVLQLNAKGLIGL</sequence>
<reference evidence="1 2" key="1">
    <citation type="submission" date="2021-05" db="EMBL/GenBank/DDBJ databases">
        <title>A Polyphasic approach of four new species of the genus Ohtaekwangia: Ohtaekwangia histidinii sp. nov., Ohtaekwangia cretensis sp. nov., Ohtaekwangia indiensis sp. nov., Ohtaekwangia reichenbachii sp. nov. from diverse environment.</title>
        <authorList>
            <person name="Octaviana S."/>
        </authorList>
    </citation>
    <scope>NUCLEOTIDE SEQUENCE [LARGE SCALE GENOMIC DNA]</scope>
    <source>
        <strain evidence="1 2">PWU5</strain>
    </source>
</reference>
<dbReference type="EMBL" id="JAHESE010000038">
    <property type="protein sequence ID" value="MBT1711661.1"/>
    <property type="molecule type" value="Genomic_DNA"/>
</dbReference>
<dbReference type="Proteomes" id="UP001319080">
    <property type="component" value="Unassembled WGS sequence"/>
</dbReference>
<proteinExistence type="predicted"/>
<accession>A0AAP2E295</accession>
<dbReference type="RefSeq" id="WP_254087231.1">
    <property type="nucleotide sequence ID" value="NZ_JAHESE010000038.1"/>
</dbReference>
<evidence type="ECO:0000313" key="1">
    <source>
        <dbReference type="EMBL" id="MBT1711661.1"/>
    </source>
</evidence>
<dbReference type="AlphaFoldDB" id="A0AAP2E295"/>
<comment type="caution">
    <text evidence="1">The sequence shown here is derived from an EMBL/GenBank/DDBJ whole genome shotgun (WGS) entry which is preliminary data.</text>
</comment>
<keyword evidence="2" id="KW-1185">Reference proteome</keyword>